<dbReference type="InterPro" id="IPR009056">
    <property type="entry name" value="Cyt_c-like_dom"/>
</dbReference>
<evidence type="ECO:0000256" key="1">
    <source>
        <dbReference type="ARBA" id="ARBA00004141"/>
    </source>
</evidence>
<comment type="subcellular location">
    <subcellularLocation>
        <location evidence="1">Membrane</location>
        <topology evidence="1">Multi-pass membrane protein</topology>
    </subcellularLocation>
</comment>
<keyword evidence="2" id="KW-0813">Transport</keyword>
<protein>
    <submittedName>
        <fullName evidence="14">Menaquinol-cytochrome c reductase cytochrome b/c subunit</fullName>
    </submittedName>
</protein>
<dbReference type="PROSITE" id="PS51007">
    <property type="entry name" value="CYTC"/>
    <property type="match status" value="1"/>
</dbReference>
<keyword evidence="3 10" id="KW-0349">Heme</keyword>
<dbReference type="InterPro" id="IPR051811">
    <property type="entry name" value="Cytochrome_c550/c551-like"/>
</dbReference>
<evidence type="ECO:0000256" key="3">
    <source>
        <dbReference type="ARBA" id="ARBA00022617"/>
    </source>
</evidence>
<dbReference type="GO" id="GO:0046872">
    <property type="term" value="F:metal ion binding"/>
    <property type="evidence" value="ECO:0007669"/>
    <property type="project" value="UniProtKB-KW"/>
</dbReference>
<keyword evidence="15" id="KW-1185">Reference proteome</keyword>
<feature type="domain" description="Cytochrome b/b6 C-terminal region profile" evidence="12">
    <location>
        <begin position="21"/>
        <end position="145"/>
    </location>
</feature>
<dbReference type="InterPro" id="IPR036909">
    <property type="entry name" value="Cyt_c-like_dom_sf"/>
</dbReference>
<dbReference type="InterPro" id="IPR036150">
    <property type="entry name" value="Cyt_b/b6_C_sf"/>
</dbReference>
<dbReference type="Pfam" id="PF13442">
    <property type="entry name" value="Cytochrome_CBB3"/>
    <property type="match status" value="1"/>
</dbReference>
<evidence type="ECO:0000256" key="9">
    <source>
        <dbReference type="ARBA" id="ARBA00023136"/>
    </source>
</evidence>
<feature type="transmembrane region" description="Helical" evidence="11">
    <location>
        <begin position="128"/>
        <end position="145"/>
    </location>
</feature>
<dbReference type="SUPFAM" id="SSF46626">
    <property type="entry name" value="Cytochrome c"/>
    <property type="match status" value="1"/>
</dbReference>
<evidence type="ECO:0000313" key="14">
    <source>
        <dbReference type="EMBL" id="GGJ07418.1"/>
    </source>
</evidence>
<evidence type="ECO:0000256" key="2">
    <source>
        <dbReference type="ARBA" id="ARBA00022448"/>
    </source>
</evidence>
<dbReference type="Gene3D" id="1.10.760.10">
    <property type="entry name" value="Cytochrome c-like domain"/>
    <property type="match status" value="1"/>
</dbReference>
<keyword evidence="9 11" id="KW-0472">Membrane</keyword>
<keyword evidence="8 10" id="KW-0408">Iron</keyword>
<evidence type="ECO:0000259" key="13">
    <source>
        <dbReference type="PROSITE" id="PS51007"/>
    </source>
</evidence>
<evidence type="ECO:0000313" key="15">
    <source>
        <dbReference type="Proteomes" id="UP000637695"/>
    </source>
</evidence>
<accession>A0A917KCM8</accession>
<sequence length="259" mass="28993">MATIMAAGGERIPGTPRYRHHLMRHPGTEPFFPNFLLKEWIVGSVFLLSFMLWIVFNPVDLGPRANPDDTSFIPVPDWYFLFLYQILKYYPGNYEIFGTFLLPMVGGLLLLFTPWLDVSKERHPFQRPIPTAAMVLATLLTIWLTNEAAVQHQAEVAQASGQVTTPGLPVLPRIPASQIHLVDTNMPGYQLFEQTCANCHGKAGEGGLGPPIYAIGRYWNAKQLKDFVDKGAGMMPPRGTLSSEQQVQEVVDWLVKQKG</sequence>
<reference evidence="14" key="2">
    <citation type="submission" date="2020-09" db="EMBL/GenBank/DDBJ databases">
        <authorList>
            <person name="Sun Q."/>
            <person name="Ohkuma M."/>
        </authorList>
    </citation>
    <scope>NUCLEOTIDE SEQUENCE</scope>
    <source>
        <strain evidence="14">JCM 18487</strain>
    </source>
</reference>
<dbReference type="PROSITE" id="PS51003">
    <property type="entry name" value="CYTB_CTER"/>
    <property type="match status" value="1"/>
</dbReference>
<organism evidence="14 15">
    <name type="scientific">Alicyclobacillus cellulosilyticus</name>
    <dbReference type="NCBI Taxonomy" id="1003997"/>
    <lineage>
        <taxon>Bacteria</taxon>
        <taxon>Bacillati</taxon>
        <taxon>Bacillota</taxon>
        <taxon>Bacilli</taxon>
        <taxon>Bacillales</taxon>
        <taxon>Alicyclobacillaceae</taxon>
        <taxon>Alicyclobacillus</taxon>
    </lineage>
</organism>
<comment type="caution">
    <text evidence="14">The sequence shown here is derived from an EMBL/GenBank/DDBJ whole genome shotgun (WGS) entry which is preliminary data.</text>
</comment>
<keyword evidence="6" id="KW-0249">Electron transport</keyword>
<dbReference type="RefSeq" id="WP_229776650.1">
    <property type="nucleotide sequence ID" value="NZ_BMOY01000022.1"/>
</dbReference>
<keyword evidence="7 11" id="KW-1133">Transmembrane helix</keyword>
<feature type="transmembrane region" description="Helical" evidence="11">
    <location>
        <begin position="96"/>
        <end position="116"/>
    </location>
</feature>
<proteinExistence type="predicted"/>
<dbReference type="GO" id="GO:0020037">
    <property type="term" value="F:heme binding"/>
    <property type="evidence" value="ECO:0007669"/>
    <property type="project" value="InterPro"/>
</dbReference>
<dbReference type="Pfam" id="PF00032">
    <property type="entry name" value="Cytochrom_B_C"/>
    <property type="match status" value="1"/>
</dbReference>
<evidence type="ECO:0000256" key="6">
    <source>
        <dbReference type="ARBA" id="ARBA00022982"/>
    </source>
</evidence>
<evidence type="ECO:0000256" key="10">
    <source>
        <dbReference type="PROSITE-ProRule" id="PRU00433"/>
    </source>
</evidence>
<reference evidence="14" key="1">
    <citation type="journal article" date="2014" name="Int. J. Syst. Evol. Microbiol.">
        <title>Complete genome sequence of Corynebacterium casei LMG S-19264T (=DSM 44701T), isolated from a smear-ripened cheese.</title>
        <authorList>
            <consortium name="US DOE Joint Genome Institute (JGI-PGF)"/>
            <person name="Walter F."/>
            <person name="Albersmeier A."/>
            <person name="Kalinowski J."/>
            <person name="Ruckert C."/>
        </authorList>
    </citation>
    <scope>NUCLEOTIDE SEQUENCE</scope>
    <source>
        <strain evidence="14">JCM 18487</strain>
    </source>
</reference>
<evidence type="ECO:0000256" key="5">
    <source>
        <dbReference type="ARBA" id="ARBA00022723"/>
    </source>
</evidence>
<gene>
    <name evidence="14" type="primary">qcrC</name>
    <name evidence="14" type="ORF">GCM10010885_15720</name>
</gene>
<feature type="domain" description="Cytochrome c" evidence="13">
    <location>
        <begin position="183"/>
        <end position="258"/>
    </location>
</feature>
<feature type="transmembrane region" description="Helical" evidence="11">
    <location>
        <begin position="40"/>
        <end position="59"/>
    </location>
</feature>
<dbReference type="GO" id="GO:0016020">
    <property type="term" value="C:membrane"/>
    <property type="evidence" value="ECO:0007669"/>
    <property type="project" value="UniProtKB-SubCell"/>
</dbReference>
<dbReference type="PANTHER" id="PTHR37823">
    <property type="entry name" value="CYTOCHROME C-553-LIKE"/>
    <property type="match status" value="1"/>
</dbReference>
<dbReference type="SUPFAM" id="SSF81648">
    <property type="entry name" value="a domain/subunit of cytochrome bc1 complex (Ubiquinol-cytochrome c reductase)"/>
    <property type="match status" value="1"/>
</dbReference>
<dbReference type="AlphaFoldDB" id="A0A917KCM8"/>
<dbReference type="Proteomes" id="UP000637695">
    <property type="component" value="Unassembled WGS sequence"/>
</dbReference>
<evidence type="ECO:0000256" key="8">
    <source>
        <dbReference type="ARBA" id="ARBA00023004"/>
    </source>
</evidence>
<evidence type="ECO:0000256" key="4">
    <source>
        <dbReference type="ARBA" id="ARBA00022692"/>
    </source>
</evidence>
<evidence type="ECO:0000256" key="7">
    <source>
        <dbReference type="ARBA" id="ARBA00022989"/>
    </source>
</evidence>
<dbReference type="PANTHER" id="PTHR37823:SF4">
    <property type="entry name" value="MENAQUINOL-CYTOCHROME C REDUCTASE CYTOCHROME B_C SUBUNIT"/>
    <property type="match status" value="1"/>
</dbReference>
<keyword evidence="5 10" id="KW-0479">Metal-binding</keyword>
<dbReference type="Gene3D" id="1.20.810.10">
    <property type="entry name" value="Cytochrome Bc1 Complex, Chain C"/>
    <property type="match status" value="1"/>
</dbReference>
<dbReference type="GO" id="GO:0009055">
    <property type="term" value="F:electron transfer activity"/>
    <property type="evidence" value="ECO:0007669"/>
    <property type="project" value="InterPro"/>
</dbReference>
<dbReference type="EMBL" id="BMOY01000022">
    <property type="protein sequence ID" value="GGJ07418.1"/>
    <property type="molecule type" value="Genomic_DNA"/>
</dbReference>
<evidence type="ECO:0000256" key="11">
    <source>
        <dbReference type="SAM" id="Phobius"/>
    </source>
</evidence>
<dbReference type="InterPro" id="IPR005798">
    <property type="entry name" value="Cyt_b/b6_C"/>
</dbReference>
<name>A0A917KCM8_9BACL</name>
<keyword evidence="4 11" id="KW-0812">Transmembrane</keyword>
<dbReference type="InterPro" id="IPR027387">
    <property type="entry name" value="Cytb/b6-like_sf"/>
</dbReference>
<evidence type="ECO:0000259" key="12">
    <source>
        <dbReference type="PROSITE" id="PS51003"/>
    </source>
</evidence>
<dbReference type="GO" id="GO:0016491">
    <property type="term" value="F:oxidoreductase activity"/>
    <property type="evidence" value="ECO:0007669"/>
    <property type="project" value="InterPro"/>
</dbReference>